<name>A0ABQ7GDU1_DUNSA</name>
<proteinExistence type="predicted"/>
<gene>
    <name evidence="1" type="ORF">DUNSADRAFT_11231</name>
</gene>
<sequence length="79" mass="9217">MCVEMLPWVTQPPQQSIARQVSSSLPLLRAWPRSRVPLHDPEDEERQESWCLGYAFCTLKRNSDLKRALKVLQVSHDEQ</sequence>
<keyword evidence="2" id="KW-1185">Reference proteome</keyword>
<evidence type="ECO:0000313" key="1">
    <source>
        <dbReference type="EMBL" id="KAF5832773.1"/>
    </source>
</evidence>
<evidence type="ECO:0000313" key="2">
    <source>
        <dbReference type="Proteomes" id="UP000815325"/>
    </source>
</evidence>
<dbReference type="Proteomes" id="UP000815325">
    <property type="component" value="Unassembled WGS sequence"/>
</dbReference>
<organism evidence="1 2">
    <name type="scientific">Dunaliella salina</name>
    <name type="common">Green alga</name>
    <name type="synonym">Protococcus salinus</name>
    <dbReference type="NCBI Taxonomy" id="3046"/>
    <lineage>
        <taxon>Eukaryota</taxon>
        <taxon>Viridiplantae</taxon>
        <taxon>Chlorophyta</taxon>
        <taxon>core chlorophytes</taxon>
        <taxon>Chlorophyceae</taxon>
        <taxon>CS clade</taxon>
        <taxon>Chlamydomonadales</taxon>
        <taxon>Dunaliellaceae</taxon>
        <taxon>Dunaliella</taxon>
    </lineage>
</organism>
<dbReference type="EMBL" id="MU069850">
    <property type="protein sequence ID" value="KAF5832773.1"/>
    <property type="molecule type" value="Genomic_DNA"/>
</dbReference>
<reference evidence="1" key="1">
    <citation type="submission" date="2017-08" db="EMBL/GenBank/DDBJ databases">
        <authorList>
            <person name="Polle J.E."/>
            <person name="Barry K."/>
            <person name="Cushman J."/>
            <person name="Schmutz J."/>
            <person name="Tran D."/>
            <person name="Hathwaick L.T."/>
            <person name="Yim W.C."/>
            <person name="Jenkins J."/>
            <person name="Mckie-Krisberg Z.M."/>
            <person name="Prochnik S."/>
            <person name="Lindquist E."/>
            <person name="Dockter R.B."/>
            <person name="Adam C."/>
            <person name="Molina H."/>
            <person name="Bunkerborg J."/>
            <person name="Jin E."/>
            <person name="Buchheim M."/>
            <person name="Magnuson J."/>
        </authorList>
    </citation>
    <scope>NUCLEOTIDE SEQUENCE</scope>
    <source>
        <strain evidence="1">CCAP 19/18</strain>
    </source>
</reference>
<protein>
    <recommendedName>
        <fullName evidence="3">Encoded protein</fullName>
    </recommendedName>
</protein>
<evidence type="ECO:0008006" key="3">
    <source>
        <dbReference type="Google" id="ProtNLM"/>
    </source>
</evidence>
<accession>A0ABQ7GDU1</accession>
<comment type="caution">
    <text evidence="1">The sequence shown here is derived from an EMBL/GenBank/DDBJ whole genome shotgun (WGS) entry which is preliminary data.</text>
</comment>